<evidence type="ECO:0000313" key="8">
    <source>
        <dbReference type="Proteomes" id="UP000075714"/>
    </source>
</evidence>
<comment type="caution">
    <text evidence="7">The sequence shown here is derived from an EMBL/GenBank/DDBJ whole genome shotgun (WGS) entry which is preliminary data.</text>
</comment>
<dbReference type="InterPro" id="IPR036318">
    <property type="entry name" value="FAD-bd_PCMH-like_sf"/>
</dbReference>
<dbReference type="Proteomes" id="UP000075714">
    <property type="component" value="Unassembled WGS sequence"/>
</dbReference>
<proteinExistence type="inferred from homology"/>
<dbReference type="EMBL" id="LSYV01000007">
    <property type="protein sequence ID" value="KXZ53585.1"/>
    <property type="molecule type" value="Genomic_DNA"/>
</dbReference>
<evidence type="ECO:0000256" key="3">
    <source>
        <dbReference type="ARBA" id="ARBA00022630"/>
    </source>
</evidence>
<dbReference type="GO" id="GO:0071949">
    <property type="term" value="F:FAD binding"/>
    <property type="evidence" value="ECO:0007669"/>
    <property type="project" value="InterPro"/>
</dbReference>
<dbReference type="PROSITE" id="PS51387">
    <property type="entry name" value="FAD_PCMH"/>
    <property type="match status" value="1"/>
</dbReference>
<keyword evidence="8" id="KW-1185">Reference proteome</keyword>
<comment type="cofactor">
    <cofactor evidence="1">
        <name>FAD</name>
        <dbReference type="ChEBI" id="CHEBI:57692"/>
    </cofactor>
</comment>
<dbReference type="InterPro" id="IPR006094">
    <property type="entry name" value="Oxid_FAD_bind_N"/>
</dbReference>
<keyword evidence="4" id="KW-0274">FAD</keyword>
<evidence type="ECO:0000259" key="6">
    <source>
        <dbReference type="PROSITE" id="PS51387"/>
    </source>
</evidence>
<dbReference type="OrthoDB" id="407275at2759"/>
<keyword evidence="3" id="KW-0285">Flavoprotein</keyword>
<dbReference type="InterPro" id="IPR016169">
    <property type="entry name" value="FAD-bd_PCMH_sub2"/>
</dbReference>
<dbReference type="SUPFAM" id="SSF56176">
    <property type="entry name" value="FAD-binding/transporter-associated domain-like"/>
    <property type="match status" value="1"/>
</dbReference>
<dbReference type="GO" id="GO:0016491">
    <property type="term" value="F:oxidoreductase activity"/>
    <property type="evidence" value="ECO:0007669"/>
    <property type="project" value="UniProtKB-KW"/>
</dbReference>
<dbReference type="PANTHER" id="PTHR42973:SF39">
    <property type="entry name" value="FAD-BINDING PCMH-TYPE DOMAIN-CONTAINING PROTEIN"/>
    <property type="match status" value="1"/>
</dbReference>
<dbReference type="PANTHER" id="PTHR42973">
    <property type="entry name" value="BINDING OXIDOREDUCTASE, PUTATIVE (AFU_ORTHOLOGUE AFUA_1G17690)-RELATED"/>
    <property type="match status" value="1"/>
</dbReference>
<protein>
    <recommendedName>
        <fullName evidence="6">FAD-binding PCMH-type domain-containing protein</fullName>
    </recommendedName>
</protein>
<gene>
    <name evidence="7" type="ORF">GPECTOR_6g502</name>
</gene>
<evidence type="ECO:0000256" key="4">
    <source>
        <dbReference type="ARBA" id="ARBA00022827"/>
    </source>
</evidence>
<dbReference type="Gene3D" id="3.30.465.10">
    <property type="match status" value="1"/>
</dbReference>
<evidence type="ECO:0000256" key="2">
    <source>
        <dbReference type="ARBA" id="ARBA00005466"/>
    </source>
</evidence>
<dbReference type="AlphaFoldDB" id="A0A150GUN8"/>
<evidence type="ECO:0000256" key="1">
    <source>
        <dbReference type="ARBA" id="ARBA00001974"/>
    </source>
</evidence>
<accession>A0A150GUN8</accession>
<dbReference type="InterPro" id="IPR050416">
    <property type="entry name" value="FAD-linked_Oxidoreductase"/>
</dbReference>
<keyword evidence="5" id="KW-0560">Oxidoreductase</keyword>
<dbReference type="Pfam" id="PF01565">
    <property type="entry name" value="FAD_binding_4"/>
    <property type="match status" value="1"/>
</dbReference>
<name>A0A150GUN8_GONPE</name>
<reference evidence="8" key="1">
    <citation type="journal article" date="2016" name="Nat. Commun.">
        <title>The Gonium pectorale genome demonstrates co-option of cell cycle regulation during the evolution of multicellularity.</title>
        <authorList>
            <person name="Hanschen E.R."/>
            <person name="Marriage T.N."/>
            <person name="Ferris P.J."/>
            <person name="Hamaji T."/>
            <person name="Toyoda A."/>
            <person name="Fujiyama A."/>
            <person name="Neme R."/>
            <person name="Noguchi H."/>
            <person name="Minakuchi Y."/>
            <person name="Suzuki M."/>
            <person name="Kawai-Toyooka H."/>
            <person name="Smith D.R."/>
            <person name="Sparks H."/>
            <person name="Anderson J."/>
            <person name="Bakaric R."/>
            <person name="Luria V."/>
            <person name="Karger A."/>
            <person name="Kirschner M.W."/>
            <person name="Durand P.M."/>
            <person name="Michod R.E."/>
            <person name="Nozaki H."/>
            <person name="Olson B.J."/>
        </authorList>
    </citation>
    <scope>NUCLEOTIDE SEQUENCE [LARGE SCALE GENOMIC DNA]</scope>
    <source>
        <strain evidence="8">NIES-2863</strain>
    </source>
</reference>
<sequence length="542" mass="53662">MPQSDAAELEKDMLALGMQVQVVDEGWSLPSWNGLLCELSPVIKPGRPSLCCTPESKDDVVAACELAHRHNLKVSARGSGHHYGGVSSRDGCLLIDLARLRNVHIDPVSRTARVGPAASCRQLRAALAPLGLHFPLPHLSDVGLSGFLLGGGNGWGTRLYGAAADNVLEVEAVVLDGGGGGDGGGRDGGGCRLVRVSEESDPELFWGMRGGGAFLAVAVEFVLRLTPGPRALPLIAATYPLGQFAAVASFYHAFHTSTSPCFEASMSIVGAGGSGDDGGGGGAGAGGGGGARPAVVLACTAFAEPDSPEVEAAYGKVRSFLPECRLSLQEGPMPLEEALSILDPAWNWPGLCMYGHGTFLPVDALRPPPAAAAAGGGGDSGAGGGVAAAAGCDGAAPLACTSGAACGSASVSDGGCPAAAAVVAALAASGAAITSPRSLLLVCPSAPSRPATAGESDDGGGPGCGGGAGGGMGTADRPAGQPCLGCFGFRDSFYVGIYAMWTRSEVRGGPGGRESVSFGRGGVGTGAAAGEGSRAPLCTSRI</sequence>
<feature type="domain" description="FAD-binding PCMH-type" evidence="6">
    <location>
        <begin position="43"/>
        <end position="228"/>
    </location>
</feature>
<dbReference type="STRING" id="33097.A0A150GUN8"/>
<organism evidence="7 8">
    <name type="scientific">Gonium pectorale</name>
    <name type="common">Green alga</name>
    <dbReference type="NCBI Taxonomy" id="33097"/>
    <lineage>
        <taxon>Eukaryota</taxon>
        <taxon>Viridiplantae</taxon>
        <taxon>Chlorophyta</taxon>
        <taxon>core chlorophytes</taxon>
        <taxon>Chlorophyceae</taxon>
        <taxon>CS clade</taxon>
        <taxon>Chlamydomonadales</taxon>
        <taxon>Volvocaceae</taxon>
        <taxon>Gonium</taxon>
    </lineage>
</organism>
<evidence type="ECO:0000313" key="7">
    <source>
        <dbReference type="EMBL" id="KXZ53585.1"/>
    </source>
</evidence>
<evidence type="ECO:0000256" key="5">
    <source>
        <dbReference type="ARBA" id="ARBA00023002"/>
    </source>
</evidence>
<dbReference type="InterPro" id="IPR016166">
    <property type="entry name" value="FAD-bd_PCMH"/>
</dbReference>
<comment type="similarity">
    <text evidence="2">Belongs to the oxygen-dependent FAD-linked oxidoreductase family.</text>
</comment>